<name>A0AA35R2T2_GEOBA</name>
<sequence length="81" mass="9023">MSCEAFEPGTKLECLVEMPVRVNMGAPVEGASHMIQVGDIGEVTIVRRTGAGLHWLVVRWERLGRTFNLNPDQFDRVKIAS</sequence>
<comment type="caution">
    <text evidence="1">The sequence shown here is derived from an EMBL/GenBank/DDBJ whole genome shotgun (WGS) entry which is preliminary data.</text>
</comment>
<evidence type="ECO:0000313" key="1">
    <source>
        <dbReference type="EMBL" id="CAI8002005.1"/>
    </source>
</evidence>
<organism evidence="1 2">
    <name type="scientific">Geodia barretti</name>
    <name type="common">Barrett's horny sponge</name>
    <dbReference type="NCBI Taxonomy" id="519541"/>
    <lineage>
        <taxon>Eukaryota</taxon>
        <taxon>Metazoa</taxon>
        <taxon>Porifera</taxon>
        <taxon>Demospongiae</taxon>
        <taxon>Heteroscleromorpha</taxon>
        <taxon>Tetractinellida</taxon>
        <taxon>Astrophorina</taxon>
        <taxon>Geodiidae</taxon>
        <taxon>Geodia</taxon>
    </lineage>
</organism>
<dbReference type="EMBL" id="CASHTH010000458">
    <property type="protein sequence ID" value="CAI8002005.1"/>
    <property type="molecule type" value="Genomic_DNA"/>
</dbReference>
<accession>A0AA35R2T2</accession>
<keyword evidence="2" id="KW-1185">Reference proteome</keyword>
<proteinExistence type="predicted"/>
<protein>
    <submittedName>
        <fullName evidence="1">Uncharacterized protein</fullName>
    </submittedName>
</protein>
<evidence type="ECO:0000313" key="2">
    <source>
        <dbReference type="Proteomes" id="UP001174909"/>
    </source>
</evidence>
<dbReference type="AlphaFoldDB" id="A0AA35R2T2"/>
<gene>
    <name evidence="1" type="ORF">GBAR_LOCUS3302</name>
</gene>
<dbReference type="Proteomes" id="UP001174909">
    <property type="component" value="Unassembled WGS sequence"/>
</dbReference>
<reference evidence="1" key="1">
    <citation type="submission" date="2023-03" db="EMBL/GenBank/DDBJ databases">
        <authorList>
            <person name="Steffen K."/>
            <person name="Cardenas P."/>
        </authorList>
    </citation>
    <scope>NUCLEOTIDE SEQUENCE</scope>
</reference>